<accession>A0A9P3LHC1</accession>
<comment type="caution">
    <text evidence="3">The sequence shown here is derived from an EMBL/GenBank/DDBJ whole genome shotgun (WGS) entry which is preliminary data.</text>
</comment>
<organism evidence="3 4">
    <name type="scientific">Phanerochaete sordida</name>
    <dbReference type="NCBI Taxonomy" id="48140"/>
    <lineage>
        <taxon>Eukaryota</taxon>
        <taxon>Fungi</taxon>
        <taxon>Dikarya</taxon>
        <taxon>Basidiomycota</taxon>
        <taxon>Agaricomycotina</taxon>
        <taxon>Agaricomycetes</taxon>
        <taxon>Polyporales</taxon>
        <taxon>Phanerochaetaceae</taxon>
        <taxon>Phanerochaete</taxon>
    </lineage>
</organism>
<dbReference type="Gene3D" id="3.40.50.300">
    <property type="entry name" value="P-loop containing nucleotide triphosphate hydrolases"/>
    <property type="match status" value="1"/>
</dbReference>
<dbReference type="SUPFAM" id="SSF52540">
    <property type="entry name" value="P-loop containing nucleoside triphosphate hydrolases"/>
    <property type="match status" value="1"/>
</dbReference>
<name>A0A9P3LHC1_9APHY</name>
<dbReference type="InterPro" id="IPR056884">
    <property type="entry name" value="NPHP3-like_N"/>
</dbReference>
<evidence type="ECO:0000313" key="4">
    <source>
        <dbReference type="Proteomes" id="UP000703269"/>
    </source>
</evidence>
<dbReference type="Pfam" id="PF24883">
    <property type="entry name" value="NPHP3_N"/>
    <property type="match status" value="1"/>
</dbReference>
<dbReference type="PANTHER" id="PTHR10039:SF14">
    <property type="entry name" value="NACHT DOMAIN-CONTAINING PROTEIN"/>
    <property type="match status" value="1"/>
</dbReference>
<dbReference type="InterPro" id="IPR007111">
    <property type="entry name" value="NACHT_NTPase"/>
</dbReference>
<evidence type="ECO:0000313" key="3">
    <source>
        <dbReference type="EMBL" id="GJE93972.1"/>
    </source>
</evidence>
<evidence type="ECO:0000259" key="2">
    <source>
        <dbReference type="PROSITE" id="PS50837"/>
    </source>
</evidence>
<sequence>MNEQMNTALAKFKIRGQVSTAIIVQNIGNHMKYAEEEHIIATIPHVSAGYRCVEETKSGLMPGTRVELTQELETWATTGFPTGDAKPIYYLSGAAGLGKSAFAYHLCRLMDEEWGLNLGASFFFYRGSGHLESARSFFPTIAHSFAMSQPALRSSIVHAARTYLVDGEEQQMREAFHRLLRRPLVESPSDPIYQPTTFLIIDGLDECKDRDLVPDLLESIFDLVRHLPWLRVFIAARPEINIRPILISSNAADIVHHRSLNDTIDDWDEDIAFYLRSTVPKIGQYGDYIRRYPMDLEALIDRAEGVFIYAQIAVNFLQAYDDRPEEQFALLLEPTGGVGVSSLDNLYLHILRSAFPPQDLQHSHARRERLRDLLAFLALRQANLSPGSIALLLAIPEDIVLWMVNRLSSVLLLDAYGSVVPLHATFVEFLLDRNRCIDTLYHIDPAQGHAQLASKCLSVLTFAFATEILRHGHADITRSNVAAAIGYSTSWMYHVHNAGRQDVLTERIQSWIHTRLAARVRIFARVTSTEAKVIQHYFQV</sequence>
<dbReference type="PANTHER" id="PTHR10039">
    <property type="entry name" value="AMELOGENIN"/>
    <property type="match status" value="1"/>
</dbReference>
<dbReference type="InterPro" id="IPR027417">
    <property type="entry name" value="P-loop_NTPase"/>
</dbReference>
<keyword evidence="1" id="KW-0677">Repeat</keyword>
<keyword evidence="4" id="KW-1185">Reference proteome</keyword>
<dbReference type="AlphaFoldDB" id="A0A9P3LHC1"/>
<protein>
    <submittedName>
        <fullName evidence="3">AAA-16 domain-containing protein</fullName>
    </submittedName>
</protein>
<dbReference type="EMBL" id="BPQB01000036">
    <property type="protein sequence ID" value="GJE93972.1"/>
    <property type="molecule type" value="Genomic_DNA"/>
</dbReference>
<dbReference type="Proteomes" id="UP000703269">
    <property type="component" value="Unassembled WGS sequence"/>
</dbReference>
<gene>
    <name evidence="3" type="ORF">PsYK624_101390</name>
</gene>
<evidence type="ECO:0000256" key="1">
    <source>
        <dbReference type="ARBA" id="ARBA00022737"/>
    </source>
</evidence>
<dbReference type="PROSITE" id="PS50837">
    <property type="entry name" value="NACHT"/>
    <property type="match status" value="1"/>
</dbReference>
<dbReference type="OrthoDB" id="3228837at2759"/>
<reference evidence="3 4" key="1">
    <citation type="submission" date="2021-08" db="EMBL/GenBank/DDBJ databases">
        <title>Draft Genome Sequence of Phanerochaete sordida strain YK-624.</title>
        <authorList>
            <person name="Mori T."/>
            <person name="Dohra H."/>
            <person name="Suzuki T."/>
            <person name="Kawagishi H."/>
            <person name="Hirai H."/>
        </authorList>
    </citation>
    <scope>NUCLEOTIDE SEQUENCE [LARGE SCALE GENOMIC DNA]</scope>
    <source>
        <strain evidence="3 4">YK-624</strain>
    </source>
</reference>
<feature type="domain" description="NACHT" evidence="2">
    <location>
        <begin position="87"/>
        <end position="238"/>
    </location>
</feature>
<proteinExistence type="predicted"/>